<keyword evidence="2 7" id="KW-0813">Transport</keyword>
<keyword evidence="5 7" id="KW-1133">Transmembrane helix</keyword>
<evidence type="ECO:0000256" key="2">
    <source>
        <dbReference type="ARBA" id="ARBA00022448"/>
    </source>
</evidence>
<protein>
    <submittedName>
        <fullName evidence="9">ABC transporter permease</fullName>
    </submittedName>
</protein>
<feature type="transmembrane region" description="Helical" evidence="7">
    <location>
        <begin position="210"/>
        <end position="228"/>
    </location>
</feature>
<evidence type="ECO:0000256" key="3">
    <source>
        <dbReference type="ARBA" id="ARBA00022475"/>
    </source>
</evidence>
<keyword evidence="3" id="KW-1003">Cell membrane</keyword>
<dbReference type="InterPro" id="IPR035906">
    <property type="entry name" value="MetI-like_sf"/>
</dbReference>
<dbReference type="PROSITE" id="PS50928">
    <property type="entry name" value="ABC_TM1"/>
    <property type="match status" value="1"/>
</dbReference>
<keyword evidence="10" id="KW-1185">Reference proteome</keyword>
<dbReference type="RefSeq" id="WP_231041742.1">
    <property type="nucleotide sequence ID" value="NZ_CP106881.1"/>
</dbReference>
<dbReference type="PANTHER" id="PTHR43163">
    <property type="entry name" value="DIPEPTIDE TRANSPORT SYSTEM PERMEASE PROTEIN DPPB-RELATED"/>
    <property type="match status" value="1"/>
</dbReference>
<evidence type="ECO:0000313" key="10">
    <source>
        <dbReference type="Proteomes" id="UP001162800"/>
    </source>
</evidence>
<dbReference type="SUPFAM" id="SSF161098">
    <property type="entry name" value="MetI-like"/>
    <property type="match status" value="1"/>
</dbReference>
<evidence type="ECO:0000259" key="8">
    <source>
        <dbReference type="PROSITE" id="PS50928"/>
    </source>
</evidence>
<accession>A0ABY6G854</accession>
<comment type="similarity">
    <text evidence="7">Belongs to the binding-protein-dependent transport system permease family.</text>
</comment>
<feature type="transmembrane region" description="Helical" evidence="7">
    <location>
        <begin position="168"/>
        <end position="190"/>
    </location>
</feature>
<evidence type="ECO:0000256" key="5">
    <source>
        <dbReference type="ARBA" id="ARBA00022989"/>
    </source>
</evidence>
<keyword evidence="4 7" id="KW-0812">Transmembrane</keyword>
<proteinExistence type="inferred from homology"/>
<evidence type="ECO:0000256" key="4">
    <source>
        <dbReference type="ARBA" id="ARBA00022692"/>
    </source>
</evidence>
<dbReference type="Pfam" id="PF00528">
    <property type="entry name" value="BPD_transp_1"/>
    <property type="match status" value="1"/>
</dbReference>
<feature type="transmembrane region" description="Helical" evidence="7">
    <location>
        <begin position="48"/>
        <end position="72"/>
    </location>
</feature>
<evidence type="ECO:0000256" key="7">
    <source>
        <dbReference type="RuleBase" id="RU363032"/>
    </source>
</evidence>
<name>A0ABY6G854_9BURK</name>
<dbReference type="CDD" id="cd06261">
    <property type="entry name" value="TM_PBP2"/>
    <property type="match status" value="1"/>
</dbReference>
<evidence type="ECO:0000256" key="1">
    <source>
        <dbReference type="ARBA" id="ARBA00004651"/>
    </source>
</evidence>
<feature type="domain" description="ABC transmembrane type-1" evidence="8">
    <location>
        <begin position="45"/>
        <end position="233"/>
    </location>
</feature>
<evidence type="ECO:0000256" key="6">
    <source>
        <dbReference type="ARBA" id="ARBA00023136"/>
    </source>
</evidence>
<organism evidence="9 10">
    <name type="scientific">Comamonas endophytica</name>
    <dbReference type="NCBI Taxonomy" id="2949090"/>
    <lineage>
        <taxon>Bacteria</taxon>
        <taxon>Pseudomonadati</taxon>
        <taxon>Pseudomonadota</taxon>
        <taxon>Betaproteobacteria</taxon>
        <taxon>Burkholderiales</taxon>
        <taxon>Comamonadaceae</taxon>
        <taxon>Comamonas</taxon>
    </lineage>
</organism>
<dbReference type="PANTHER" id="PTHR43163:SF6">
    <property type="entry name" value="DIPEPTIDE TRANSPORT SYSTEM PERMEASE PROTEIN DPPB-RELATED"/>
    <property type="match status" value="1"/>
</dbReference>
<sequence length="243" mass="25088">MRFSHPSLLLSALHVLATALAVGLLCRLLMNDTASGLAAALAHALGNTLLLALTAALIGTAGGTLLGVQPALQRSRWPDRLDSAFAMIGVSLPHCWVTLALVAAFSASMGWLPAVDGALLLPAIALGVIPAGSAMRAVRGAAMGIVHHGLGVSQRFAWQVLKNAGPSLLVALALQLPHLVGGAILMETVFGWPGAGHLLHAAIFQRDIPVLQGMVLVLAVIFALFRLFTTHLRRSGGVAAKGI</sequence>
<feature type="transmembrane region" description="Helical" evidence="7">
    <location>
        <begin position="111"/>
        <end position="129"/>
    </location>
</feature>
<dbReference type="Gene3D" id="1.10.3720.10">
    <property type="entry name" value="MetI-like"/>
    <property type="match status" value="1"/>
</dbReference>
<dbReference type="EMBL" id="CP106881">
    <property type="protein sequence ID" value="UYG50644.1"/>
    <property type="molecule type" value="Genomic_DNA"/>
</dbReference>
<feature type="transmembrane region" description="Helical" evidence="7">
    <location>
        <begin position="84"/>
        <end position="105"/>
    </location>
</feature>
<comment type="subcellular location">
    <subcellularLocation>
        <location evidence="1 7">Cell membrane</location>
        <topology evidence="1 7">Multi-pass membrane protein</topology>
    </subcellularLocation>
</comment>
<reference evidence="9" key="1">
    <citation type="submission" date="2022-09" db="EMBL/GenBank/DDBJ databases">
        <title>The complete genome of Acidovorax sp. 5MLIR.</title>
        <authorList>
            <person name="Liu L."/>
            <person name="Yue J."/>
            <person name="Yang F."/>
            <person name="Yuan J."/>
            <person name="Li L."/>
        </authorList>
    </citation>
    <scope>NUCLEOTIDE SEQUENCE</scope>
    <source>
        <strain evidence="9">5MLIR</strain>
    </source>
</reference>
<evidence type="ECO:0000313" key="9">
    <source>
        <dbReference type="EMBL" id="UYG50644.1"/>
    </source>
</evidence>
<dbReference type="Proteomes" id="UP001162800">
    <property type="component" value="Chromosome"/>
</dbReference>
<dbReference type="InterPro" id="IPR000515">
    <property type="entry name" value="MetI-like"/>
</dbReference>
<keyword evidence="6 7" id="KW-0472">Membrane</keyword>
<gene>
    <name evidence="9" type="ORF">M9799_11120</name>
</gene>